<sequence length="85" mass="9872">MRGCKLNFPHLGVGHIVHTRFLVLTPFVRLCPLPMILSLSLSLYITQYPNHFLVHKHKGTFPLFFIQNHQSSSHVLLMLFKTTFL</sequence>
<evidence type="ECO:0000313" key="1">
    <source>
        <dbReference type="EMBL" id="KAK7282758.1"/>
    </source>
</evidence>
<proteinExistence type="predicted"/>
<comment type="caution">
    <text evidence="1">The sequence shown here is derived from an EMBL/GenBank/DDBJ whole genome shotgun (WGS) entry which is preliminary data.</text>
</comment>
<keyword evidence="2" id="KW-1185">Reference proteome</keyword>
<organism evidence="1 2">
    <name type="scientific">Crotalaria pallida</name>
    <name type="common">Smooth rattlebox</name>
    <name type="synonym">Crotalaria striata</name>
    <dbReference type="NCBI Taxonomy" id="3830"/>
    <lineage>
        <taxon>Eukaryota</taxon>
        <taxon>Viridiplantae</taxon>
        <taxon>Streptophyta</taxon>
        <taxon>Embryophyta</taxon>
        <taxon>Tracheophyta</taxon>
        <taxon>Spermatophyta</taxon>
        <taxon>Magnoliopsida</taxon>
        <taxon>eudicotyledons</taxon>
        <taxon>Gunneridae</taxon>
        <taxon>Pentapetalae</taxon>
        <taxon>rosids</taxon>
        <taxon>fabids</taxon>
        <taxon>Fabales</taxon>
        <taxon>Fabaceae</taxon>
        <taxon>Papilionoideae</taxon>
        <taxon>50 kb inversion clade</taxon>
        <taxon>genistoids sensu lato</taxon>
        <taxon>core genistoids</taxon>
        <taxon>Crotalarieae</taxon>
        <taxon>Crotalaria</taxon>
    </lineage>
</organism>
<dbReference type="EMBL" id="JAYWIO010000002">
    <property type="protein sequence ID" value="KAK7282758.1"/>
    <property type="molecule type" value="Genomic_DNA"/>
</dbReference>
<accession>A0AAN9IMG6</accession>
<reference evidence="1 2" key="1">
    <citation type="submission" date="2024-01" db="EMBL/GenBank/DDBJ databases">
        <title>The genomes of 5 underutilized Papilionoideae crops provide insights into root nodulation and disease resistanc.</title>
        <authorList>
            <person name="Yuan L."/>
        </authorList>
    </citation>
    <scope>NUCLEOTIDE SEQUENCE [LARGE SCALE GENOMIC DNA]</scope>
    <source>
        <strain evidence="1">ZHUSHIDOU_FW_LH</strain>
        <tissue evidence="1">Leaf</tissue>
    </source>
</reference>
<evidence type="ECO:0000313" key="2">
    <source>
        <dbReference type="Proteomes" id="UP001372338"/>
    </source>
</evidence>
<gene>
    <name evidence="1" type="ORF">RIF29_11789</name>
</gene>
<protein>
    <submittedName>
        <fullName evidence="1">Uncharacterized protein</fullName>
    </submittedName>
</protein>
<dbReference type="Proteomes" id="UP001372338">
    <property type="component" value="Unassembled WGS sequence"/>
</dbReference>
<name>A0AAN9IMG6_CROPI</name>
<dbReference type="AlphaFoldDB" id="A0AAN9IMG6"/>